<comment type="caution">
    <text evidence="1">The sequence shown here is derived from an EMBL/GenBank/DDBJ whole genome shotgun (WGS) entry which is preliminary data.</text>
</comment>
<dbReference type="HOGENOM" id="CLU_1855794_0_0_1"/>
<evidence type="ECO:0000313" key="1">
    <source>
        <dbReference type="EMBL" id="ESK86553.1"/>
    </source>
</evidence>
<dbReference type="KEGG" id="mrr:Moror_9781"/>
<dbReference type="AlphaFoldDB" id="V2WI77"/>
<dbReference type="EMBL" id="AWSO01000919">
    <property type="protein sequence ID" value="ESK86553.1"/>
    <property type="molecule type" value="Genomic_DNA"/>
</dbReference>
<proteinExistence type="predicted"/>
<organism evidence="1 2">
    <name type="scientific">Moniliophthora roreri (strain MCA 2997)</name>
    <name type="common">Cocoa frosty pod rot fungus</name>
    <name type="synonym">Crinipellis roreri</name>
    <dbReference type="NCBI Taxonomy" id="1381753"/>
    <lineage>
        <taxon>Eukaryota</taxon>
        <taxon>Fungi</taxon>
        <taxon>Dikarya</taxon>
        <taxon>Basidiomycota</taxon>
        <taxon>Agaricomycotina</taxon>
        <taxon>Agaricomycetes</taxon>
        <taxon>Agaricomycetidae</taxon>
        <taxon>Agaricales</taxon>
        <taxon>Marasmiineae</taxon>
        <taxon>Marasmiaceae</taxon>
        <taxon>Moniliophthora</taxon>
    </lineage>
</organism>
<keyword evidence="2" id="KW-1185">Reference proteome</keyword>
<protein>
    <submittedName>
        <fullName evidence="1">Uncharacterized protein</fullName>
    </submittedName>
</protein>
<name>V2WI77_MONRO</name>
<evidence type="ECO:0000313" key="2">
    <source>
        <dbReference type="Proteomes" id="UP000017559"/>
    </source>
</evidence>
<gene>
    <name evidence="1" type="ORF">Moror_9781</name>
</gene>
<accession>V2WI77</accession>
<reference evidence="1 2" key="1">
    <citation type="journal article" date="2014" name="BMC Genomics">
        <title>Genome and secretome analysis of the hemibiotrophic fungal pathogen, Moniliophthora roreri, which causes frosty pod rot disease of cacao: mechanisms of the biotrophic and necrotrophic phases.</title>
        <authorList>
            <person name="Meinhardt L.W."/>
            <person name="Costa G.G.L."/>
            <person name="Thomazella D.P.T."/>
            <person name="Teixeira P.J.P.L."/>
            <person name="Carazzolle M.F."/>
            <person name="Schuster S.C."/>
            <person name="Carlson J.E."/>
            <person name="Guiltinan M.J."/>
            <person name="Mieczkowski P."/>
            <person name="Farmer A."/>
            <person name="Ramaraj T."/>
            <person name="Crozier J."/>
            <person name="Davis R.E."/>
            <person name="Shao J."/>
            <person name="Melnick R.L."/>
            <person name="Pereira G.A.G."/>
            <person name="Bailey B.A."/>
        </authorList>
    </citation>
    <scope>NUCLEOTIDE SEQUENCE [LARGE SCALE GENOMIC DNA]</scope>
    <source>
        <strain evidence="1 2">MCA 2997</strain>
    </source>
</reference>
<sequence length="138" mass="15345">MEKKIGPKVVDLVLVWQDEKMEHRRFNTYKEMSSTFASCYLSMPNLGVKKETHPASKVSHNSEADTGSRFWGASSDRQVLPGVISLVSPSELLTCDSSTTTDHLRSCIIEMDMKYACNFQMPTLSLLIPTSVLTVAPS</sequence>
<dbReference type="Proteomes" id="UP000017559">
    <property type="component" value="Unassembled WGS sequence"/>
</dbReference>